<name>A0A1A0H246_9ASCO</name>
<gene>
    <name evidence="2" type="ORF">METBIDRAFT_13936</name>
</gene>
<organism evidence="2 3">
    <name type="scientific">Metschnikowia bicuspidata var. bicuspidata NRRL YB-4993</name>
    <dbReference type="NCBI Taxonomy" id="869754"/>
    <lineage>
        <taxon>Eukaryota</taxon>
        <taxon>Fungi</taxon>
        <taxon>Dikarya</taxon>
        <taxon>Ascomycota</taxon>
        <taxon>Saccharomycotina</taxon>
        <taxon>Pichiomycetes</taxon>
        <taxon>Metschnikowiaceae</taxon>
        <taxon>Metschnikowia</taxon>
    </lineage>
</organism>
<dbReference type="EMBL" id="LXTC01000009">
    <property type="protein sequence ID" value="OBA18028.1"/>
    <property type="molecule type" value="Genomic_DNA"/>
</dbReference>
<dbReference type="OrthoDB" id="4096201at2759"/>
<reference evidence="2 3" key="1">
    <citation type="submission" date="2016-05" db="EMBL/GenBank/DDBJ databases">
        <title>Comparative genomics of biotechnologically important yeasts.</title>
        <authorList>
            <consortium name="DOE Joint Genome Institute"/>
            <person name="Riley R."/>
            <person name="Haridas S."/>
            <person name="Wolfe K.H."/>
            <person name="Lopes M.R."/>
            <person name="Hittinger C.T."/>
            <person name="Goker M."/>
            <person name="Salamov A."/>
            <person name="Wisecaver J."/>
            <person name="Long T.M."/>
            <person name="Aerts A.L."/>
            <person name="Barry K."/>
            <person name="Choi C."/>
            <person name="Clum A."/>
            <person name="Coughlan A.Y."/>
            <person name="Deshpande S."/>
            <person name="Douglass A.P."/>
            <person name="Hanson S.J."/>
            <person name="Klenk H.-P."/>
            <person name="LaButti K."/>
            <person name="Lapidus A."/>
            <person name="Lindquist E."/>
            <person name="Lipzen A."/>
            <person name="Meier-kolthoff J.P."/>
            <person name="Ohm R.A."/>
            <person name="Otillar R.P."/>
            <person name="Pangilinan J."/>
            <person name="Peng Y."/>
            <person name="Rokas A."/>
            <person name="Rosa C.A."/>
            <person name="Scheuner C."/>
            <person name="Sibirny A.A."/>
            <person name="Slot J.C."/>
            <person name="Stielow J.B."/>
            <person name="Sun H."/>
            <person name="Kurtzman C.P."/>
            <person name="Blackwell M."/>
            <person name="Grigoriev I.V."/>
            <person name="Jeffries T.W."/>
        </authorList>
    </citation>
    <scope>NUCLEOTIDE SEQUENCE [LARGE SCALE GENOMIC DNA]</scope>
    <source>
        <strain evidence="2 3">NRRL YB-4993</strain>
    </source>
</reference>
<dbReference type="AlphaFoldDB" id="A0A1A0H246"/>
<dbReference type="RefSeq" id="XP_018709423.1">
    <property type="nucleotide sequence ID" value="XM_018854456.1"/>
</dbReference>
<proteinExistence type="predicted"/>
<protein>
    <submittedName>
        <fullName evidence="2">Uncharacterized protein</fullName>
    </submittedName>
</protein>
<evidence type="ECO:0000313" key="2">
    <source>
        <dbReference type="EMBL" id="OBA18028.1"/>
    </source>
</evidence>
<feature type="region of interest" description="Disordered" evidence="1">
    <location>
        <begin position="108"/>
        <end position="131"/>
    </location>
</feature>
<accession>A0A1A0H246</accession>
<sequence>MALCSQAFLPSCKRTCGYTQLVQHESPAAKRMCLSKINMNTVSNKRLPQVCFKQVAGGTCYSSSSDSLSDSEDQQSCYIADQIRAKRRASSRVSFSLDDKLSKAVAQYSDDDEGHYEPSKPTSSRSSDDDNLDCKLLSSPCKSSVYVNNLHGNIQMLHRTSSSGNFFHISDSCSSVNSSKNSMPVSDKSARARCFDYLVGAIDEAWARYCDAASHIENEAYGYNAPGSSVTDDEDDCGVTTDLTDYDTDFEHKQVFKPIMLRKPSIMGPSVQINATEQTSTSRDPSSCHLQALKDRLTKAKYFLQDLVDSEDYNDAYAYWKRWDMIKYATIELVEDDDDDDVVENTIEELENGRLFAN</sequence>
<dbReference type="GeneID" id="30027432"/>
<evidence type="ECO:0000313" key="3">
    <source>
        <dbReference type="Proteomes" id="UP000092555"/>
    </source>
</evidence>
<comment type="caution">
    <text evidence="2">The sequence shown here is derived from an EMBL/GenBank/DDBJ whole genome shotgun (WGS) entry which is preliminary data.</text>
</comment>
<evidence type="ECO:0000256" key="1">
    <source>
        <dbReference type="SAM" id="MobiDB-lite"/>
    </source>
</evidence>
<dbReference type="Proteomes" id="UP000092555">
    <property type="component" value="Unassembled WGS sequence"/>
</dbReference>
<keyword evidence="3" id="KW-1185">Reference proteome</keyword>